<reference evidence="1 2" key="1">
    <citation type="submission" date="2020-10" db="EMBL/GenBank/DDBJ databases">
        <title>Complete genome sequence of Paludibaculum fermentans P105T, a facultatively anaerobic acidobacterium capable of dissimilatory Fe(III) reduction.</title>
        <authorList>
            <person name="Dedysh S.N."/>
            <person name="Beletsky A.V."/>
            <person name="Kulichevskaya I.S."/>
            <person name="Mardanov A.V."/>
            <person name="Ravin N.V."/>
        </authorList>
    </citation>
    <scope>NUCLEOTIDE SEQUENCE [LARGE SCALE GENOMIC DNA]</scope>
    <source>
        <strain evidence="1 2">P105</strain>
    </source>
</reference>
<dbReference type="SUPFAM" id="SSF53335">
    <property type="entry name" value="S-adenosyl-L-methionine-dependent methyltransferases"/>
    <property type="match status" value="1"/>
</dbReference>
<dbReference type="KEGG" id="pfer:IRI77_21475"/>
<dbReference type="AlphaFoldDB" id="A0A7S7NLL5"/>
<accession>A0A7S7NLL5</accession>
<dbReference type="Proteomes" id="UP000593892">
    <property type="component" value="Chromosome"/>
</dbReference>
<evidence type="ECO:0000313" key="1">
    <source>
        <dbReference type="EMBL" id="QOY85394.1"/>
    </source>
</evidence>
<dbReference type="GO" id="GO:0008168">
    <property type="term" value="F:methyltransferase activity"/>
    <property type="evidence" value="ECO:0007669"/>
    <property type="project" value="UniProtKB-KW"/>
</dbReference>
<dbReference type="CDD" id="cd02440">
    <property type="entry name" value="AdoMet_MTases"/>
    <property type="match status" value="1"/>
</dbReference>
<sequence>MPIPTWSGILDLAASFASSLQAAKTRLAGDCSWYPYETLSNLTKLTPVFAASAASFEELAGAGPILDIGAGDGDLSFLLAQAGYTVHALDNPATNFNGMQGIRLLARELGSNVTILGANLDRDFELEPYQLVLCLGVLYHLKSPLQVLEAIARSAQYCVLSTRVARQSPEGLRLDPQPLAYLLDDSELNQDNSNYWIFTPAGLRRLARRAGWSTLHVSYYGDTRTSNPLSLAEHDERAYVLLKSRKALANVELLSGWHPAEERGWRWTQREFSALATVTAEPGSTFQLQVQFFLSGDVIRVMGPITLRCRADGRPLEPMLYPEPGDMVYRAILPALPSGAPVLLQFSLDKAIPPSEMDARELGIIVQSIDVSAV</sequence>
<dbReference type="GO" id="GO:0032259">
    <property type="term" value="P:methylation"/>
    <property type="evidence" value="ECO:0007669"/>
    <property type="project" value="UniProtKB-KW"/>
</dbReference>
<dbReference type="Gene3D" id="3.40.50.150">
    <property type="entry name" value="Vaccinia Virus protein VP39"/>
    <property type="match status" value="1"/>
</dbReference>
<dbReference type="Pfam" id="PF13489">
    <property type="entry name" value="Methyltransf_23"/>
    <property type="match status" value="1"/>
</dbReference>
<dbReference type="EMBL" id="CP063849">
    <property type="protein sequence ID" value="QOY85394.1"/>
    <property type="molecule type" value="Genomic_DNA"/>
</dbReference>
<gene>
    <name evidence="1" type="ORF">IRI77_21475</name>
</gene>
<dbReference type="InterPro" id="IPR029063">
    <property type="entry name" value="SAM-dependent_MTases_sf"/>
</dbReference>
<keyword evidence="1" id="KW-0808">Transferase</keyword>
<evidence type="ECO:0000313" key="2">
    <source>
        <dbReference type="Proteomes" id="UP000593892"/>
    </source>
</evidence>
<keyword evidence="1" id="KW-0489">Methyltransferase</keyword>
<keyword evidence="2" id="KW-1185">Reference proteome</keyword>
<name>A0A7S7NLL5_PALFE</name>
<dbReference type="RefSeq" id="WP_194447064.1">
    <property type="nucleotide sequence ID" value="NZ_CP063849.1"/>
</dbReference>
<proteinExistence type="predicted"/>
<organism evidence="1 2">
    <name type="scientific">Paludibaculum fermentans</name>
    <dbReference type="NCBI Taxonomy" id="1473598"/>
    <lineage>
        <taxon>Bacteria</taxon>
        <taxon>Pseudomonadati</taxon>
        <taxon>Acidobacteriota</taxon>
        <taxon>Terriglobia</taxon>
        <taxon>Bryobacterales</taxon>
        <taxon>Bryobacteraceae</taxon>
        <taxon>Paludibaculum</taxon>
    </lineage>
</organism>
<protein>
    <submittedName>
        <fullName evidence="1">Class I SAM-dependent methyltransferase</fullName>
    </submittedName>
</protein>